<comment type="caution">
    <text evidence="1">The sequence shown here is derived from an EMBL/GenBank/DDBJ whole genome shotgun (WGS) entry which is preliminary data.</text>
</comment>
<gene>
    <name evidence="1" type="ORF">AKJ57_03970</name>
</gene>
<dbReference type="GO" id="GO:0005975">
    <property type="term" value="P:carbohydrate metabolic process"/>
    <property type="evidence" value="ECO:0007669"/>
    <property type="project" value="InterPro"/>
</dbReference>
<evidence type="ECO:0008006" key="3">
    <source>
        <dbReference type="Google" id="ProtNLM"/>
    </source>
</evidence>
<evidence type="ECO:0000313" key="1">
    <source>
        <dbReference type="EMBL" id="KXA90701.1"/>
    </source>
</evidence>
<dbReference type="Gene3D" id="3.20.20.370">
    <property type="entry name" value="Glycoside hydrolase/deacetylase"/>
    <property type="match status" value="1"/>
</dbReference>
<proteinExistence type="predicted"/>
<keyword evidence="2" id="KW-1185">Reference proteome</keyword>
<dbReference type="AlphaFoldDB" id="A0A133U923"/>
<name>A0A133U923_9EURY</name>
<dbReference type="SUPFAM" id="SSF88713">
    <property type="entry name" value="Glycoside hydrolase/deacetylase"/>
    <property type="match status" value="1"/>
</dbReference>
<reference evidence="1 2" key="1">
    <citation type="journal article" date="2016" name="Sci. Rep.">
        <title>Metabolic traits of an uncultured archaeal lineage -MSBL1- from brine pools of the Red Sea.</title>
        <authorList>
            <person name="Mwirichia R."/>
            <person name="Alam I."/>
            <person name="Rashid M."/>
            <person name="Vinu M."/>
            <person name="Ba-Alawi W."/>
            <person name="Anthony Kamau A."/>
            <person name="Kamanda Ngugi D."/>
            <person name="Goker M."/>
            <person name="Klenk H.P."/>
            <person name="Bajic V."/>
            <person name="Stingl U."/>
        </authorList>
    </citation>
    <scope>NUCLEOTIDE SEQUENCE [LARGE SCALE GENOMIC DNA]</scope>
    <source>
        <strain evidence="1">SCGC-AAA259A05</strain>
    </source>
</reference>
<protein>
    <recommendedName>
        <fullName evidence="3">Xylose isomerase-like TIM barrel domain-containing protein</fullName>
    </recommendedName>
</protein>
<dbReference type="InterPro" id="IPR011330">
    <property type="entry name" value="Glyco_hydro/deAcase_b/a-brl"/>
</dbReference>
<sequence length="186" mass="22030">MDRTILETLNVVLRFGYQIFTNPEEIHVEDIFLDETYDKLLNYVKNHECICMLSTLNEFEYCKANHAIELNKNEFEKKLRERYSELKEHCRIGLHTHLARGKSIERLDYGEQRKKIRNGIDFLESLGIETSHFAPGWWSWNQNTIKACKDLGIKHFHLVRGQRGNFDEGEGIELVTVNHYCHDFNL</sequence>
<accession>A0A133U923</accession>
<dbReference type="Proteomes" id="UP000070163">
    <property type="component" value="Unassembled WGS sequence"/>
</dbReference>
<organism evidence="1 2">
    <name type="scientific">candidate division MSBL1 archaeon SCGC-AAA259A05</name>
    <dbReference type="NCBI Taxonomy" id="1698259"/>
    <lineage>
        <taxon>Archaea</taxon>
        <taxon>Methanobacteriati</taxon>
        <taxon>Methanobacteriota</taxon>
        <taxon>candidate division MSBL1</taxon>
    </lineage>
</organism>
<dbReference type="EMBL" id="LHXJ01000043">
    <property type="protein sequence ID" value="KXA90701.1"/>
    <property type="molecule type" value="Genomic_DNA"/>
</dbReference>
<evidence type="ECO:0000313" key="2">
    <source>
        <dbReference type="Proteomes" id="UP000070163"/>
    </source>
</evidence>